<feature type="transmembrane region" description="Helical" evidence="1">
    <location>
        <begin position="21"/>
        <end position="40"/>
    </location>
</feature>
<feature type="transmembrane region" description="Helical" evidence="1">
    <location>
        <begin position="125"/>
        <end position="147"/>
    </location>
</feature>
<proteinExistence type="predicted"/>
<accession>A0AAD8XYG3</accession>
<name>A0AAD8XYG3_9STRA</name>
<reference evidence="2" key="1">
    <citation type="submission" date="2023-06" db="EMBL/GenBank/DDBJ databases">
        <title>Survivors Of The Sea: Transcriptome response of Skeletonema marinoi to long-term dormancy.</title>
        <authorList>
            <person name="Pinder M.I.M."/>
            <person name="Kourtchenko O."/>
            <person name="Robertson E.K."/>
            <person name="Larsson T."/>
            <person name="Maumus F."/>
            <person name="Osuna-Cruz C.M."/>
            <person name="Vancaester E."/>
            <person name="Stenow R."/>
            <person name="Vandepoele K."/>
            <person name="Ploug H."/>
            <person name="Bruchert V."/>
            <person name="Godhe A."/>
            <person name="Topel M."/>
        </authorList>
    </citation>
    <scope>NUCLEOTIDE SEQUENCE</scope>
    <source>
        <strain evidence="2">R05AC</strain>
    </source>
</reference>
<feature type="transmembrane region" description="Helical" evidence="1">
    <location>
        <begin position="101"/>
        <end position="119"/>
    </location>
</feature>
<sequence length="168" mass="18010">MMASATANNNPLDYPLRLCESVAFILHGILGLCEPFTGCLRSAFQDNGAMPTWFWPLAGSILICVAIINFRGNDVVILMNQAYIAAFHMGGVLYHNSLGHHPASGVGPGMFVFLAFAVACMRAPIWMAFGGLMVCYVFAVGLAKVLVKPKAASDAGRSDESARLLRVD</sequence>
<keyword evidence="1" id="KW-1133">Transmembrane helix</keyword>
<protein>
    <submittedName>
        <fullName evidence="2">Uncharacterized protein</fullName>
    </submittedName>
</protein>
<evidence type="ECO:0000313" key="3">
    <source>
        <dbReference type="Proteomes" id="UP001224775"/>
    </source>
</evidence>
<comment type="caution">
    <text evidence="2">The sequence shown here is derived from an EMBL/GenBank/DDBJ whole genome shotgun (WGS) entry which is preliminary data.</text>
</comment>
<evidence type="ECO:0000313" key="2">
    <source>
        <dbReference type="EMBL" id="KAK1735949.1"/>
    </source>
</evidence>
<dbReference type="AlphaFoldDB" id="A0AAD8XYG3"/>
<keyword evidence="1" id="KW-0472">Membrane</keyword>
<gene>
    <name evidence="2" type="ORF">QTG54_013396</name>
</gene>
<evidence type="ECO:0000256" key="1">
    <source>
        <dbReference type="SAM" id="Phobius"/>
    </source>
</evidence>
<dbReference type="EMBL" id="JATAAI010000031">
    <property type="protein sequence ID" value="KAK1735949.1"/>
    <property type="molecule type" value="Genomic_DNA"/>
</dbReference>
<dbReference type="Proteomes" id="UP001224775">
    <property type="component" value="Unassembled WGS sequence"/>
</dbReference>
<keyword evidence="3" id="KW-1185">Reference proteome</keyword>
<feature type="transmembrane region" description="Helical" evidence="1">
    <location>
        <begin position="52"/>
        <end position="70"/>
    </location>
</feature>
<keyword evidence="1" id="KW-0812">Transmembrane</keyword>
<organism evidence="2 3">
    <name type="scientific">Skeletonema marinoi</name>
    <dbReference type="NCBI Taxonomy" id="267567"/>
    <lineage>
        <taxon>Eukaryota</taxon>
        <taxon>Sar</taxon>
        <taxon>Stramenopiles</taxon>
        <taxon>Ochrophyta</taxon>
        <taxon>Bacillariophyta</taxon>
        <taxon>Coscinodiscophyceae</taxon>
        <taxon>Thalassiosirophycidae</taxon>
        <taxon>Thalassiosirales</taxon>
        <taxon>Skeletonemataceae</taxon>
        <taxon>Skeletonema</taxon>
        <taxon>Skeletonema marinoi-dohrnii complex</taxon>
    </lineage>
</organism>